<protein>
    <submittedName>
        <fullName evidence="1">Uncharacterized protein</fullName>
    </submittedName>
</protein>
<comment type="caution">
    <text evidence="1">The sequence shown here is derived from an EMBL/GenBank/DDBJ whole genome shotgun (WGS) entry which is preliminary data.</text>
</comment>
<organism evidence="1 2">
    <name type="scientific">Penicillium hordei</name>
    <dbReference type="NCBI Taxonomy" id="40994"/>
    <lineage>
        <taxon>Eukaryota</taxon>
        <taxon>Fungi</taxon>
        <taxon>Dikarya</taxon>
        <taxon>Ascomycota</taxon>
        <taxon>Pezizomycotina</taxon>
        <taxon>Eurotiomycetes</taxon>
        <taxon>Eurotiomycetidae</taxon>
        <taxon>Eurotiales</taxon>
        <taxon>Aspergillaceae</taxon>
        <taxon>Penicillium</taxon>
    </lineage>
</organism>
<keyword evidence="2" id="KW-1185">Reference proteome</keyword>
<sequence>MRRVPEDLWSFTSRRFFKGQHRLTTGRSETCVYRPTGSQPDKHIFPKRTLYQDFSDLLVRGLGVHHPTNFNGLLMRSRNPSPAADETAVKPDVKTRVWSWPTRAGMTGCSSPNS</sequence>
<name>A0AAD6EHR3_9EURO</name>
<proteinExistence type="predicted"/>
<dbReference type="Proteomes" id="UP001213799">
    <property type="component" value="Unassembled WGS sequence"/>
</dbReference>
<reference evidence="1" key="2">
    <citation type="submission" date="2023-01" db="EMBL/GenBank/DDBJ databases">
        <authorList>
            <person name="Petersen C."/>
        </authorList>
    </citation>
    <scope>NUCLEOTIDE SEQUENCE</scope>
    <source>
        <strain evidence="1">IBT 12815</strain>
    </source>
</reference>
<reference evidence="1" key="1">
    <citation type="journal article" date="2023" name="IMA Fungus">
        <title>Comparative genomic study of the Penicillium genus elucidates a diverse pangenome and 15 lateral gene transfer events.</title>
        <authorList>
            <person name="Petersen C."/>
            <person name="Sorensen T."/>
            <person name="Nielsen M.R."/>
            <person name="Sondergaard T.E."/>
            <person name="Sorensen J.L."/>
            <person name="Fitzpatrick D.A."/>
            <person name="Frisvad J.C."/>
            <person name="Nielsen K.L."/>
        </authorList>
    </citation>
    <scope>NUCLEOTIDE SEQUENCE</scope>
    <source>
        <strain evidence="1">IBT 12815</strain>
    </source>
</reference>
<dbReference type="AlphaFoldDB" id="A0AAD6EHR3"/>
<dbReference type="GeneID" id="81583269"/>
<dbReference type="RefSeq" id="XP_056758022.1">
    <property type="nucleotide sequence ID" value="XM_056893027.1"/>
</dbReference>
<accession>A0AAD6EHR3</accession>
<evidence type="ECO:0000313" key="1">
    <source>
        <dbReference type="EMBL" id="KAJ5616855.1"/>
    </source>
</evidence>
<evidence type="ECO:0000313" key="2">
    <source>
        <dbReference type="Proteomes" id="UP001213799"/>
    </source>
</evidence>
<gene>
    <name evidence="1" type="ORF">N7537_001969</name>
</gene>
<dbReference type="EMBL" id="JAQJAE010000001">
    <property type="protein sequence ID" value="KAJ5616855.1"/>
    <property type="molecule type" value="Genomic_DNA"/>
</dbReference>